<dbReference type="InterPro" id="IPR001247">
    <property type="entry name" value="ExoRNase_PH_dom1"/>
</dbReference>
<feature type="domain" description="Polyribonucleotide nucleotidyltransferase RNA-binding" evidence="10">
    <location>
        <begin position="359"/>
        <end position="449"/>
    </location>
</feature>
<protein>
    <recommendedName>
        <fullName evidence="2">polyribonucleotide nucleotidyltransferase</fullName>
        <ecNumber evidence="2">2.7.7.8</ecNumber>
    </recommendedName>
</protein>
<reference evidence="11" key="1">
    <citation type="submission" date="2020-12" db="EMBL/GenBank/DDBJ databases">
        <authorList>
            <person name="Iha C."/>
        </authorList>
    </citation>
    <scope>NUCLEOTIDE SEQUENCE</scope>
</reference>
<dbReference type="InterPro" id="IPR027408">
    <property type="entry name" value="PNPase/RNase_PH_dom_sf"/>
</dbReference>
<name>A0A8S1IU24_9CHLO</name>
<evidence type="ECO:0000256" key="2">
    <source>
        <dbReference type="ARBA" id="ARBA00012416"/>
    </source>
</evidence>
<keyword evidence="4" id="KW-0808">Transferase</keyword>
<dbReference type="PANTHER" id="PTHR11252">
    <property type="entry name" value="POLYRIBONUCLEOTIDE NUCLEOTIDYLTRANSFERASE"/>
    <property type="match status" value="1"/>
</dbReference>
<dbReference type="GO" id="GO:0008033">
    <property type="term" value="P:tRNA processing"/>
    <property type="evidence" value="ECO:0007669"/>
    <property type="project" value="UniProtKB-KW"/>
</dbReference>
<keyword evidence="5" id="KW-0819">tRNA processing</keyword>
<evidence type="ECO:0000256" key="1">
    <source>
        <dbReference type="ARBA" id="ARBA00007404"/>
    </source>
</evidence>
<feature type="domain" description="Exoribonuclease phosphorolytic" evidence="8">
    <location>
        <begin position="131"/>
        <end position="260"/>
    </location>
</feature>
<comment type="similarity">
    <text evidence="1">Belongs to the polyribonucleotide nucleotidyltransferase family.</text>
</comment>
<keyword evidence="6" id="KW-0548">Nucleotidyltransferase</keyword>
<evidence type="ECO:0000256" key="6">
    <source>
        <dbReference type="ARBA" id="ARBA00022695"/>
    </source>
</evidence>
<dbReference type="InterPro" id="IPR036456">
    <property type="entry name" value="PNPase_PH_RNA-bd_sf"/>
</dbReference>
<dbReference type="GO" id="GO:0000965">
    <property type="term" value="P:mitochondrial RNA 3'-end processing"/>
    <property type="evidence" value="ECO:0007669"/>
    <property type="project" value="TreeGrafter"/>
</dbReference>
<dbReference type="SUPFAM" id="SSF54211">
    <property type="entry name" value="Ribosomal protein S5 domain 2-like"/>
    <property type="match status" value="1"/>
</dbReference>
<dbReference type="GO" id="GO:0005829">
    <property type="term" value="C:cytosol"/>
    <property type="evidence" value="ECO:0007669"/>
    <property type="project" value="TreeGrafter"/>
</dbReference>
<gene>
    <name evidence="11" type="ORF">OSTQU699_LOCUS3884</name>
</gene>
<keyword evidence="3" id="KW-0698">rRNA processing</keyword>
<evidence type="ECO:0000256" key="7">
    <source>
        <dbReference type="ARBA" id="ARBA00022884"/>
    </source>
</evidence>
<evidence type="ECO:0000256" key="3">
    <source>
        <dbReference type="ARBA" id="ARBA00022552"/>
    </source>
</evidence>
<dbReference type="InterPro" id="IPR020568">
    <property type="entry name" value="Ribosomal_Su5_D2-typ_SF"/>
</dbReference>
<dbReference type="OrthoDB" id="437922at2759"/>
<keyword evidence="7" id="KW-0694">RNA-binding</keyword>
<dbReference type="EC" id="2.7.7.8" evidence="2"/>
<feature type="domain" description="Exoribonuclease phosphorolytic" evidence="9">
    <location>
        <begin position="263"/>
        <end position="326"/>
    </location>
</feature>
<dbReference type="GO" id="GO:0005739">
    <property type="term" value="C:mitochondrion"/>
    <property type="evidence" value="ECO:0007669"/>
    <property type="project" value="TreeGrafter"/>
</dbReference>
<dbReference type="InterPro" id="IPR036345">
    <property type="entry name" value="ExoRNase_PH_dom2_sf"/>
</dbReference>
<comment type="caution">
    <text evidence="11">The sequence shown here is derived from an EMBL/GenBank/DDBJ whole genome shotgun (WGS) entry which is preliminary data.</text>
</comment>
<dbReference type="Proteomes" id="UP000708148">
    <property type="component" value="Unassembled WGS sequence"/>
</dbReference>
<dbReference type="GO" id="GO:0000175">
    <property type="term" value="F:3'-5'-RNA exonuclease activity"/>
    <property type="evidence" value="ECO:0007669"/>
    <property type="project" value="TreeGrafter"/>
</dbReference>
<dbReference type="SUPFAM" id="SSF46915">
    <property type="entry name" value="Polynucleotide phosphorylase/guanosine pentaphosphate synthase (PNPase/GPSI), domain 3"/>
    <property type="match status" value="1"/>
</dbReference>
<accession>A0A8S1IU24</accession>
<organism evidence="11 12">
    <name type="scientific">Ostreobium quekettii</name>
    <dbReference type="NCBI Taxonomy" id="121088"/>
    <lineage>
        <taxon>Eukaryota</taxon>
        <taxon>Viridiplantae</taxon>
        <taxon>Chlorophyta</taxon>
        <taxon>core chlorophytes</taxon>
        <taxon>Ulvophyceae</taxon>
        <taxon>TCBD clade</taxon>
        <taxon>Bryopsidales</taxon>
        <taxon>Ostreobineae</taxon>
        <taxon>Ostreobiaceae</taxon>
        <taxon>Ostreobium</taxon>
    </lineage>
</organism>
<dbReference type="InterPro" id="IPR012162">
    <property type="entry name" value="PNPase"/>
</dbReference>
<dbReference type="PANTHER" id="PTHR11252:SF0">
    <property type="entry name" value="POLYRIBONUCLEOTIDE NUCLEOTIDYLTRANSFERASE 1, MITOCHONDRIAL"/>
    <property type="match status" value="1"/>
</dbReference>
<evidence type="ECO:0000256" key="5">
    <source>
        <dbReference type="ARBA" id="ARBA00022694"/>
    </source>
</evidence>
<proteinExistence type="inferred from homology"/>
<sequence>MAIRFGSRVLKRAEGRFAGLRAWERLFAQQGIAEANTDQQVQGLLSRRLLSTQNLPLTLCTISTAGLGVFNHGGPAADCRWHSQAGHVSLHQRSSSTVAVRSGLEGGDDADASGQLGILRSEEVLVGAWKVELETGKLARLADGSCMGRMGDTCVLSTVVCERSPQQAPSDMVPLQVHYREKLSAVGEIPRNFTRREGNPKDREVLCMRLLDRAIRPLFPPGFCHEIQVTTLALSIDGENDTDMLSINTASAALTCSSIPWNGPVGAVRIAYTGGQPVVNPTASELKEAQMELVYAGTQDRTVMMECDASEVPEDVLADMLRLAHQEVQKLLELQSRLVSPNAETKRKIFLTAADAEAAERVASLAAPLIEDMFRRPGMRKAERSSARREAKRAVLQQLQEQGAMRRDNDRVPGSGCVSQADLDIAFAAAEARALRGMALTEGLRIDGRGIHDIRPLETEVEDQQPASGCPLLEALQTRDVFLLKSSKANPRNS</sequence>
<dbReference type="Pfam" id="PF01138">
    <property type="entry name" value="RNase_PH"/>
    <property type="match status" value="1"/>
</dbReference>
<evidence type="ECO:0000313" key="12">
    <source>
        <dbReference type="Proteomes" id="UP000708148"/>
    </source>
</evidence>
<dbReference type="EMBL" id="CAJHUC010000846">
    <property type="protein sequence ID" value="CAD7698523.1"/>
    <property type="molecule type" value="Genomic_DNA"/>
</dbReference>
<dbReference type="AlphaFoldDB" id="A0A8S1IU24"/>
<dbReference type="InterPro" id="IPR015847">
    <property type="entry name" value="ExoRNase_PH_dom2"/>
</dbReference>
<dbReference type="SUPFAM" id="SSF55666">
    <property type="entry name" value="Ribonuclease PH domain 2-like"/>
    <property type="match status" value="1"/>
</dbReference>
<evidence type="ECO:0000313" key="11">
    <source>
        <dbReference type="EMBL" id="CAD7698523.1"/>
    </source>
</evidence>
<evidence type="ECO:0000259" key="8">
    <source>
        <dbReference type="Pfam" id="PF01138"/>
    </source>
</evidence>
<dbReference type="FunFam" id="3.30.230.70:FF:000001">
    <property type="entry name" value="Polyribonucleotide nucleotidyltransferase"/>
    <property type="match status" value="1"/>
</dbReference>
<dbReference type="GO" id="GO:0003723">
    <property type="term" value="F:RNA binding"/>
    <property type="evidence" value="ECO:0007669"/>
    <property type="project" value="UniProtKB-KW"/>
</dbReference>
<dbReference type="Gene3D" id="3.30.230.70">
    <property type="entry name" value="GHMP Kinase, N-terminal domain"/>
    <property type="match status" value="2"/>
</dbReference>
<dbReference type="GO" id="GO:0004654">
    <property type="term" value="F:polyribonucleotide nucleotidyltransferase activity"/>
    <property type="evidence" value="ECO:0007669"/>
    <property type="project" value="UniProtKB-EC"/>
</dbReference>
<dbReference type="Pfam" id="PF03725">
    <property type="entry name" value="RNase_PH_C"/>
    <property type="match status" value="1"/>
</dbReference>
<dbReference type="GO" id="GO:0000958">
    <property type="term" value="P:mitochondrial mRNA catabolic process"/>
    <property type="evidence" value="ECO:0007669"/>
    <property type="project" value="TreeGrafter"/>
</dbReference>
<evidence type="ECO:0000259" key="9">
    <source>
        <dbReference type="Pfam" id="PF03725"/>
    </source>
</evidence>
<dbReference type="GO" id="GO:0006364">
    <property type="term" value="P:rRNA processing"/>
    <property type="evidence" value="ECO:0007669"/>
    <property type="project" value="UniProtKB-KW"/>
</dbReference>
<evidence type="ECO:0000256" key="4">
    <source>
        <dbReference type="ARBA" id="ARBA00022679"/>
    </source>
</evidence>
<dbReference type="Pfam" id="PF03726">
    <property type="entry name" value="PNPase"/>
    <property type="match status" value="1"/>
</dbReference>
<evidence type="ECO:0000259" key="10">
    <source>
        <dbReference type="Pfam" id="PF03726"/>
    </source>
</evidence>
<dbReference type="InterPro" id="IPR015848">
    <property type="entry name" value="PNPase_PH_RNA-bd_bac/org-type"/>
</dbReference>
<keyword evidence="12" id="KW-1185">Reference proteome</keyword>